<name>A0A951IW80_9BACT</name>
<protein>
    <submittedName>
        <fullName evidence="2">Uncharacterized protein</fullName>
    </submittedName>
</protein>
<reference evidence="2 3" key="1">
    <citation type="journal article" date="2020" name="Syst. Appl. Microbiol.">
        <title>Arthrospiribacter ruber gen. nov., sp. nov., a novel bacterium isolated from Arthrospira cultures.</title>
        <authorList>
            <person name="Waleron M."/>
            <person name="Misztak A."/>
            <person name="Waleron M.M."/>
            <person name="Furmaniak M."/>
            <person name="Mrozik A."/>
            <person name="Waleron K."/>
        </authorList>
    </citation>
    <scope>NUCLEOTIDE SEQUENCE [LARGE SCALE GENOMIC DNA]</scope>
    <source>
        <strain evidence="2 3">DPMB0001</strain>
    </source>
</reference>
<evidence type="ECO:0000256" key="1">
    <source>
        <dbReference type="SAM" id="Coils"/>
    </source>
</evidence>
<evidence type="ECO:0000313" key="2">
    <source>
        <dbReference type="EMBL" id="MBW3466846.1"/>
    </source>
</evidence>
<keyword evidence="1" id="KW-0175">Coiled coil</keyword>
<keyword evidence="3" id="KW-1185">Reference proteome</keyword>
<dbReference type="RefSeq" id="WP_219287062.1">
    <property type="nucleotide sequence ID" value="NZ_RPHB01000002.1"/>
</dbReference>
<dbReference type="Proteomes" id="UP000727490">
    <property type="component" value="Unassembled WGS sequence"/>
</dbReference>
<comment type="caution">
    <text evidence="2">The sequence shown here is derived from an EMBL/GenBank/DDBJ whole genome shotgun (WGS) entry which is preliminary data.</text>
</comment>
<proteinExistence type="predicted"/>
<feature type="coiled-coil region" evidence="1">
    <location>
        <begin position="93"/>
        <end position="120"/>
    </location>
</feature>
<dbReference type="AlphaFoldDB" id="A0A951IW80"/>
<accession>A0A951IW80</accession>
<organism evidence="2 3">
    <name type="scientific">Arthrospiribacter ruber</name>
    <dbReference type="NCBI Taxonomy" id="2487934"/>
    <lineage>
        <taxon>Bacteria</taxon>
        <taxon>Pseudomonadati</taxon>
        <taxon>Bacteroidota</taxon>
        <taxon>Cytophagia</taxon>
        <taxon>Cytophagales</taxon>
        <taxon>Cyclobacteriaceae</taxon>
        <taxon>Arthrospiribacter</taxon>
    </lineage>
</organism>
<evidence type="ECO:0000313" key="3">
    <source>
        <dbReference type="Proteomes" id="UP000727490"/>
    </source>
</evidence>
<dbReference type="EMBL" id="RPHB01000002">
    <property type="protein sequence ID" value="MBW3466846.1"/>
    <property type="molecule type" value="Genomic_DNA"/>
</dbReference>
<sequence>MNPVKLIVFIVLYLIVNQSVEGQNLKEWFMQQKTQIEYLVSQNAALRVLNGTIRKGYSEKGFGLGLINEDLQVEFGLHTAHYKDFEALPPSEHERLESEIKAQLDQLENLSAAVRRIINRSGIPIRLQQGMMQLHSGISRVLQQKNSQAEILLSKGELEMDDAERLERLTALFRALTEMEKDLRRLVLIHEGILQHRMIESTAIDQSKTLYP</sequence>
<gene>
    <name evidence="2" type="ORF">EGN73_03330</name>
</gene>